<dbReference type="CDD" id="cd00609">
    <property type="entry name" value="AAT_like"/>
    <property type="match status" value="1"/>
</dbReference>
<dbReference type="InterPro" id="IPR015424">
    <property type="entry name" value="PyrdxlP-dep_Trfase"/>
</dbReference>
<dbReference type="InterPro" id="IPR015421">
    <property type="entry name" value="PyrdxlP-dep_Trfase_major"/>
</dbReference>
<sequence>MADLLRPVSATLPDFPWDSLDEAKATASAHPGGIVDLSVGTPVDPVDPIIRQALADSSEFPGYPATVGTAQLREAAAAALGRRFGIDGLDESAILPVIGTKEAIAGLPAQLGVPAGGLVVIPEVAYPTYEVGALLAGARVLRADSTVAVGPETPALLFLNSPSNPTGKVLPVDHLRKVVAWARERGVVVVSDECYLGLAWDSPAVSILDPAVCGGDHTGLIAVHSLSKVSNLASYRAGFLAGDRALIAELLAVRKHAGMIVPFPVQGAMVAALDDDVHVNEQRERYRVRRDKLRIALEGAGFTLDDSEAGLYLWATRGEDSRATVDWFAARGILVAPGEFYGPRGARHIRMAFTATDERVDAAVARLA</sequence>
<gene>
    <name evidence="5" type="primary">dapC</name>
    <name evidence="5" type="ORF">ACFFJD_05305</name>
</gene>
<dbReference type="PANTHER" id="PTHR42832:SF3">
    <property type="entry name" value="L-GLUTAMINE--4-(METHYLSULFANYL)-2-OXOBUTANOATE AMINOTRANSFERASE"/>
    <property type="match status" value="1"/>
</dbReference>
<keyword evidence="2 5" id="KW-0032">Aminotransferase</keyword>
<dbReference type="NCBIfam" id="TIGR03539">
    <property type="entry name" value="DapC_actino"/>
    <property type="match status" value="1"/>
</dbReference>
<organism evidence="5 6">
    <name type="scientific">Gordonia phosphorivorans</name>
    <dbReference type="NCBI Taxonomy" id="1056982"/>
    <lineage>
        <taxon>Bacteria</taxon>
        <taxon>Bacillati</taxon>
        <taxon>Actinomycetota</taxon>
        <taxon>Actinomycetes</taxon>
        <taxon>Mycobacteriales</taxon>
        <taxon>Gordoniaceae</taxon>
        <taxon>Gordonia</taxon>
    </lineage>
</organism>
<dbReference type="Gene3D" id="3.90.1150.10">
    <property type="entry name" value="Aspartate Aminotransferase, domain 1"/>
    <property type="match status" value="1"/>
</dbReference>
<dbReference type="InterPro" id="IPR019880">
    <property type="entry name" value="OxyQ"/>
</dbReference>
<dbReference type="RefSeq" id="WP_382361898.1">
    <property type="nucleotide sequence ID" value="NZ_JBHLWV010000013.1"/>
</dbReference>
<dbReference type="EC" id="2.6.1.17" evidence="5"/>
<evidence type="ECO:0000313" key="6">
    <source>
        <dbReference type="Proteomes" id="UP001589783"/>
    </source>
</evidence>
<evidence type="ECO:0000313" key="5">
    <source>
        <dbReference type="EMBL" id="MFC0314271.1"/>
    </source>
</evidence>
<evidence type="ECO:0000256" key="3">
    <source>
        <dbReference type="ARBA" id="ARBA00022679"/>
    </source>
</evidence>
<dbReference type="PANTHER" id="PTHR42832">
    <property type="entry name" value="AMINO ACID AMINOTRANSFERASE"/>
    <property type="match status" value="1"/>
</dbReference>
<dbReference type="Pfam" id="PF00155">
    <property type="entry name" value="Aminotran_1_2"/>
    <property type="match status" value="1"/>
</dbReference>
<accession>A0ABV6H5V7</accession>
<evidence type="ECO:0000256" key="2">
    <source>
        <dbReference type="ARBA" id="ARBA00022576"/>
    </source>
</evidence>
<reference evidence="5 6" key="1">
    <citation type="submission" date="2024-09" db="EMBL/GenBank/DDBJ databases">
        <authorList>
            <person name="Sun Q."/>
            <person name="Mori K."/>
        </authorList>
    </citation>
    <scope>NUCLEOTIDE SEQUENCE [LARGE SCALE GENOMIC DNA]</scope>
    <source>
        <strain evidence="5 6">CCM 7957</strain>
    </source>
</reference>
<dbReference type="InterPro" id="IPR050881">
    <property type="entry name" value="LL-DAP_aminotransferase"/>
</dbReference>
<dbReference type="InterPro" id="IPR004839">
    <property type="entry name" value="Aminotransferase_I/II_large"/>
</dbReference>
<comment type="cofactor">
    <cofactor evidence="1">
        <name>pyridoxal 5'-phosphate</name>
        <dbReference type="ChEBI" id="CHEBI:597326"/>
    </cofactor>
</comment>
<evidence type="ECO:0000256" key="1">
    <source>
        <dbReference type="ARBA" id="ARBA00001933"/>
    </source>
</evidence>
<evidence type="ECO:0000259" key="4">
    <source>
        <dbReference type="Pfam" id="PF00155"/>
    </source>
</evidence>
<comment type="caution">
    <text evidence="5">The sequence shown here is derived from an EMBL/GenBank/DDBJ whole genome shotgun (WGS) entry which is preliminary data.</text>
</comment>
<keyword evidence="6" id="KW-1185">Reference proteome</keyword>
<protein>
    <submittedName>
        <fullName evidence="5">Succinyldiaminopimelate transaminase</fullName>
        <ecNumber evidence="5">2.6.1.17</ecNumber>
    </submittedName>
</protein>
<dbReference type="InterPro" id="IPR015422">
    <property type="entry name" value="PyrdxlP-dep_Trfase_small"/>
</dbReference>
<keyword evidence="3 5" id="KW-0808">Transferase</keyword>
<dbReference type="Proteomes" id="UP001589783">
    <property type="component" value="Unassembled WGS sequence"/>
</dbReference>
<dbReference type="SUPFAM" id="SSF53383">
    <property type="entry name" value="PLP-dependent transferases"/>
    <property type="match status" value="1"/>
</dbReference>
<dbReference type="EMBL" id="JBHLWV010000013">
    <property type="protein sequence ID" value="MFC0314271.1"/>
    <property type="molecule type" value="Genomic_DNA"/>
</dbReference>
<feature type="domain" description="Aminotransferase class I/classII large" evidence="4">
    <location>
        <begin position="34"/>
        <end position="367"/>
    </location>
</feature>
<name>A0ABV6H5V7_9ACTN</name>
<dbReference type="GO" id="GO:0009016">
    <property type="term" value="F:succinyldiaminopimelate transaminase activity"/>
    <property type="evidence" value="ECO:0007669"/>
    <property type="project" value="UniProtKB-EC"/>
</dbReference>
<dbReference type="Gene3D" id="3.40.640.10">
    <property type="entry name" value="Type I PLP-dependent aspartate aminotransferase-like (Major domain)"/>
    <property type="match status" value="1"/>
</dbReference>
<proteinExistence type="predicted"/>